<dbReference type="EMBL" id="MHHR01000011">
    <property type="protein sequence ID" value="OGY34695.1"/>
    <property type="molecule type" value="Genomic_DNA"/>
</dbReference>
<dbReference type="AlphaFoldDB" id="A0A1G1X3U5"/>
<organism evidence="2 3">
    <name type="scientific">Candidatus Andersenbacteria bacterium RIFCSPHIGHO2_12_FULL_45_11</name>
    <dbReference type="NCBI Taxonomy" id="1797281"/>
    <lineage>
        <taxon>Bacteria</taxon>
        <taxon>Candidatus Anderseniibacteriota</taxon>
    </lineage>
</organism>
<evidence type="ECO:0000313" key="3">
    <source>
        <dbReference type="Proteomes" id="UP000177528"/>
    </source>
</evidence>
<comment type="caution">
    <text evidence="2">The sequence shown here is derived from an EMBL/GenBank/DDBJ whole genome shotgun (WGS) entry which is preliminary data.</text>
</comment>
<dbReference type="Proteomes" id="UP000177528">
    <property type="component" value="Unassembled WGS sequence"/>
</dbReference>
<protein>
    <submittedName>
        <fullName evidence="2">Uncharacterized protein</fullName>
    </submittedName>
</protein>
<reference evidence="2 3" key="1">
    <citation type="journal article" date="2016" name="Nat. Commun.">
        <title>Thousands of microbial genomes shed light on interconnected biogeochemical processes in an aquifer system.</title>
        <authorList>
            <person name="Anantharaman K."/>
            <person name="Brown C.T."/>
            <person name="Hug L.A."/>
            <person name="Sharon I."/>
            <person name="Castelle C.J."/>
            <person name="Probst A.J."/>
            <person name="Thomas B.C."/>
            <person name="Singh A."/>
            <person name="Wilkins M.J."/>
            <person name="Karaoz U."/>
            <person name="Brodie E.L."/>
            <person name="Williams K.H."/>
            <person name="Hubbard S.S."/>
            <person name="Banfield J.F."/>
        </authorList>
    </citation>
    <scope>NUCLEOTIDE SEQUENCE [LARGE SCALE GENOMIC DNA]</scope>
</reference>
<evidence type="ECO:0000313" key="2">
    <source>
        <dbReference type="EMBL" id="OGY34695.1"/>
    </source>
</evidence>
<evidence type="ECO:0000256" key="1">
    <source>
        <dbReference type="SAM" id="Phobius"/>
    </source>
</evidence>
<name>A0A1G1X3U5_9BACT</name>
<keyword evidence="1" id="KW-1133">Transmembrane helix</keyword>
<feature type="transmembrane region" description="Helical" evidence="1">
    <location>
        <begin position="7"/>
        <end position="29"/>
    </location>
</feature>
<keyword evidence="1" id="KW-0812">Transmembrane</keyword>
<sequence length="63" mass="7276">MLFWFMCIYVWPSMAGMFLGLNVVCPVILQLHREEDAWSTVWGITWKYWATAVGLTIVLALVP</sequence>
<keyword evidence="1" id="KW-0472">Membrane</keyword>
<gene>
    <name evidence="2" type="ORF">A3D99_05150</name>
</gene>
<accession>A0A1G1X3U5</accession>
<proteinExistence type="predicted"/>
<feature type="transmembrane region" description="Helical" evidence="1">
    <location>
        <begin position="41"/>
        <end position="62"/>
    </location>
</feature>